<dbReference type="GO" id="GO:0005524">
    <property type="term" value="F:ATP binding"/>
    <property type="evidence" value="ECO:0007669"/>
    <property type="project" value="InterPro"/>
</dbReference>
<organism evidence="1 2">
    <name type="scientific">Bacteroides ovatus</name>
    <dbReference type="NCBI Taxonomy" id="28116"/>
    <lineage>
        <taxon>Bacteria</taxon>
        <taxon>Pseudomonadati</taxon>
        <taxon>Bacteroidota</taxon>
        <taxon>Bacteroidia</taxon>
        <taxon>Bacteroidales</taxon>
        <taxon>Bacteroidaceae</taxon>
        <taxon>Bacteroides</taxon>
    </lineage>
</organism>
<name>A0A9P4A053_BACOV</name>
<evidence type="ECO:0008006" key="3">
    <source>
        <dbReference type="Google" id="ProtNLM"/>
    </source>
</evidence>
<dbReference type="EMBL" id="VWLB01000007">
    <property type="protein sequence ID" value="KAA3930078.1"/>
    <property type="molecule type" value="Genomic_DNA"/>
</dbReference>
<evidence type="ECO:0000313" key="1">
    <source>
        <dbReference type="EMBL" id="KAA3930078.1"/>
    </source>
</evidence>
<dbReference type="GO" id="GO:0004222">
    <property type="term" value="F:metalloendopeptidase activity"/>
    <property type="evidence" value="ECO:0007669"/>
    <property type="project" value="InterPro"/>
</dbReference>
<proteinExistence type="predicted"/>
<comment type="caution">
    <text evidence="1">The sequence shown here is derived from an EMBL/GenBank/DDBJ whole genome shotgun (WGS) entry which is preliminary data.</text>
</comment>
<reference evidence="1 2" key="1">
    <citation type="journal article" date="2019" name="Nat. Med.">
        <title>A library of human gut bacterial isolates paired with longitudinal multiomics data enables mechanistic microbiome research.</title>
        <authorList>
            <person name="Poyet M."/>
            <person name="Groussin M."/>
            <person name="Gibbons S.M."/>
            <person name="Avila-Pacheco J."/>
            <person name="Jiang X."/>
            <person name="Kearney S.M."/>
            <person name="Perrotta A.R."/>
            <person name="Berdy B."/>
            <person name="Zhao S."/>
            <person name="Lieberman T.D."/>
            <person name="Swanson P.K."/>
            <person name="Smith M."/>
            <person name="Roesemann S."/>
            <person name="Alexander J.E."/>
            <person name="Rich S.A."/>
            <person name="Livny J."/>
            <person name="Vlamakis H."/>
            <person name="Clish C."/>
            <person name="Bullock K."/>
            <person name="Deik A."/>
            <person name="Scott J."/>
            <person name="Pierce K.A."/>
            <person name="Xavier R.J."/>
            <person name="Alm E.J."/>
        </authorList>
    </citation>
    <scope>NUCLEOTIDE SEQUENCE [LARGE SCALE GENOMIC DNA]</scope>
    <source>
        <strain evidence="1 2">BIOML-A160</strain>
    </source>
</reference>
<dbReference type="AlphaFoldDB" id="A0A9P4A053"/>
<sequence length="172" mass="19896">MKKEIKRYAIHEAGHVLGVYFTMGNIDRIESANIDELGGYVDLNNEFITQFVKPDITTDAGWQELFFDACYTISGGVAVMLIYNEPNLDWESMSEDRKQFEARWKKEIDNKQIDVDDLFTKAKEYCMNKFKNNNPLLTAISTALLNNFALYQRSGKLYRKALEEILNNTITI</sequence>
<dbReference type="GO" id="GO:0006508">
    <property type="term" value="P:proteolysis"/>
    <property type="evidence" value="ECO:0007669"/>
    <property type="project" value="InterPro"/>
</dbReference>
<accession>A0A9P4A053</accession>
<evidence type="ECO:0000313" key="2">
    <source>
        <dbReference type="Proteomes" id="UP000365824"/>
    </source>
</evidence>
<dbReference type="InterPro" id="IPR037219">
    <property type="entry name" value="Peptidase_M41-like"/>
</dbReference>
<protein>
    <recommendedName>
        <fullName evidence="3">Peptidase M41 domain-containing protein</fullName>
    </recommendedName>
</protein>
<dbReference type="Proteomes" id="UP000365824">
    <property type="component" value="Unassembled WGS sequence"/>
</dbReference>
<dbReference type="RefSeq" id="WP_149951409.1">
    <property type="nucleotide sequence ID" value="NZ_CP103100.1"/>
</dbReference>
<dbReference type="GO" id="GO:0004176">
    <property type="term" value="F:ATP-dependent peptidase activity"/>
    <property type="evidence" value="ECO:0007669"/>
    <property type="project" value="InterPro"/>
</dbReference>
<gene>
    <name evidence="1" type="ORF">F3F25_06300</name>
</gene>
<dbReference type="Gene3D" id="1.20.58.760">
    <property type="entry name" value="Peptidase M41"/>
    <property type="match status" value="1"/>
</dbReference>
<dbReference type="SUPFAM" id="SSF140990">
    <property type="entry name" value="FtsH protease domain-like"/>
    <property type="match status" value="1"/>
</dbReference>